<dbReference type="OrthoDB" id="2272203at2759"/>
<dbReference type="InParanoid" id="A0A162XDL8"/>
<proteinExistence type="predicted"/>
<keyword evidence="2" id="KW-1185">Reference proteome</keyword>
<organism evidence="1 2">
    <name type="scientific">Phycomyces blakesleeanus (strain ATCC 8743b / DSM 1359 / FGSC 10004 / NBRC 33097 / NRRL 1555)</name>
    <dbReference type="NCBI Taxonomy" id="763407"/>
    <lineage>
        <taxon>Eukaryota</taxon>
        <taxon>Fungi</taxon>
        <taxon>Fungi incertae sedis</taxon>
        <taxon>Mucoromycota</taxon>
        <taxon>Mucoromycotina</taxon>
        <taxon>Mucoromycetes</taxon>
        <taxon>Mucorales</taxon>
        <taxon>Phycomycetaceae</taxon>
        <taxon>Phycomyces</taxon>
    </lineage>
</organism>
<dbReference type="RefSeq" id="XP_018292195.1">
    <property type="nucleotide sequence ID" value="XM_018431251.1"/>
</dbReference>
<reference evidence="2" key="1">
    <citation type="submission" date="2015-06" db="EMBL/GenBank/DDBJ databases">
        <title>Expansion of signal transduction pathways in fungi by whole-genome duplication.</title>
        <authorList>
            <consortium name="DOE Joint Genome Institute"/>
            <person name="Corrochano L.M."/>
            <person name="Kuo A."/>
            <person name="Marcet-Houben M."/>
            <person name="Polaino S."/>
            <person name="Salamov A."/>
            <person name="Villalobos J.M."/>
            <person name="Alvarez M.I."/>
            <person name="Avalos J."/>
            <person name="Benito E.P."/>
            <person name="Benoit I."/>
            <person name="Burger G."/>
            <person name="Camino L.P."/>
            <person name="Canovas D."/>
            <person name="Cerda-Olmedo E."/>
            <person name="Cheng J.-F."/>
            <person name="Dominguez A."/>
            <person name="Elias M."/>
            <person name="Eslava A.P."/>
            <person name="Glaser F."/>
            <person name="Grimwood J."/>
            <person name="Gutierrez G."/>
            <person name="Heitman J."/>
            <person name="Henrissat B."/>
            <person name="Iturriaga E.A."/>
            <person name="Lang B.F."/>
            <person name="Lavin J.L."/>
            <person name="Lee S."/>
            <person name="Li W."/>
            <person name="Lindquist E."/>
            <person name="Lopez-Garcia S."/>
            <person name="Luque E.M."/>
            <person name="Marcos A.T."/>
            <person name="Martin J."/>
            <person name="McCluskey K."/>
            <person name="Medina H.R."/>
            <person name="Miralles-Duran A."/>
            <person name="Miyazaki A."/>
            <person name="Munoz-Torres E."/>
            <person name="Oguiza J.A."/>
            <person name="Ohm R."/>
            <person name="Olmedo M."/>
            <person name="Orejas M."/>
            <person name="Ortiz-Castellanos L."/>
            <person name="Pisabarro A.G."/>
            <person name="Rodriguez-Romero J."/>
            <person name="Ruiz-Herrera J."/>
            <person name="Ruiz-Vazquez R."/>
            <person name="Sanz C."/>
            <person name="Schackwitz W."/>
            <person name="Schmutz J."/>
            <person name="Shahriari M."/>
            <person name="Shelest E."/>
            <person name="Silva-Franco F."/>
            <person name="Soanes D."/>
            <person name="Syed K."/>
            <person name="Tagua V.G."/>
            <person name="Talbot N.J."/>
            <person name="Thon M."/>
            <person name="De vries R.P."/>
            <person name="Wiebenga A."/>
            <person name="Yadav J.S."/>
            <person name="Braun E.L."/>
            <person name="Baker S."/>
            <person name="Garre V."/>
            <person name="Horwitz B."/>
            <person name="Torres-Martinez S."/>
            <person name="Idnurm A."/>
            <person name="Herrera-Estrella A."/>
            <person name="Gabaldon T."/>
            <person name="Grigoriev I.V."/>
        </authorList>
    </citation>
    <scope>NUCLEOTIDE SEQUENCE [LARGE SCALE GENOMIC DNA]</scope>
    <source>
        <strain evidence="2">NRRL 1555(-)</strain>
    </source>
</reference>
<dbReference type="EMBL" id="KV440979">
    <property type="protein sequence ID" value="OAD74155.1"/>
    <property type="molecule type" value="Genomic_DNA"/>
</dbReference>
<sequence length="159" mass="18668">MHVNRPLNVTLFQHIFLASVQQKSILEKRFRPATNSTKQIEGWINSCNAWGERTAMKSNGKRLEGRWLWVFLDKHLGINVTEDLVKYEQHCRHHPMTTIGYARKSKGKERINTRCNLLSEMIHRLRTRSLCTKVYISSCCDAKETINITWHWSRTVMGI</sequence>
<dbReference type="GeneID" id="28992157"/>
<accession>A0A162XDL8</accession>
<protein>
    <submittedName>
        <fullName evidence="1">Uncharacterized protein</fullName>
    </submittedName>
</protein>
<name>A0A162XDL8_PHYB8</name>
<evidence type="ECO:0000313" key="2">
    <source>
        <dbReference type="Proteomes" id="UP000077315"/>
    </source>
</evidence>
<gene>
    <name evidence="1" type="ORF">PHYBLDRAFT_144610</name>
</gene>
<dbReference type="Proteomes" id="UP000077315">
    <property type="component" value="Unassembled WGS sequence"/>
</dbReference>
<dbReference type="VEuPathDB" id="FungiDB:PHYBLDRAFT_144610"/>
<dbReference type="AlphaFoldDB" id="A0A162XDL8"/>
<evidence type="ECO:0000313" key="1">
    <source>
        <dbReference type="EMBL" id="OAD74155.1"/>
    </source>
</evidence>